<evidence type="ECO:0000256" key="1">
    <source>
        <dbReference type="SAM" id="MobiDB-lite"/>
    </source>
</evidence>
<feature type="compositionally biased region" description="Basic and acidic residues" evidence="1">
    <location>
        <begin position="228"/>
        <end position="240"/>
    </location>
</feature>
<evidence type="ECO:0000313" key="2">
    <source>
        <dbReference type="EMBL" id="CAC5417609.1"/>
    </source>
</evidence>
<feature type="region of interest" description="Disordered" evidence="1">
    <location>
        <begin position="228"/>
        <end position="254"/>
    </location>
</feature>
<dbReference type="OrthoDB" id="6155266at2759"/>
<reference evidence="2 3" key="1">
    <citation type="submission" date="2020-06" db="EMBL/GenBank/DDBJ databases">
        <authorList>
            <person name="Li R."/>
            <person name="Bekaert M."/>
        </authorList>
    </citation>
    <scope>NUCLEOTIDE SEQUENCE [LARGE SCALE GENOMIC DNA]</scope>
    <source>
        <strain evidence="3">wild</strain>
    </source>
</reference>
<protein>
    <submittedName>
        <fullName evidence="2">Uncharacterized protein</fullName>
    </submittedName>
</protein>
<dbReference type="AlphaFoldDB" id="A0A6J8E9X5"/>
<organism evidence="2 3">
    <name type="scientific">Mytilus coruscus</name>
    <name type="common">Sea mussel</name>
    <dbReference type="NCBI Taxonomy" id="42192"/>
    <lineage>
        <taxon>Eukaryota</taxon>
        <taxon>Metazoa</taxon>
        <taxon>Spiralia</taxon>
        <taxon>Lophotrochozoa</taxon>
        <taxon>Mollusca</taxon>
        <taxon>Bivalvia</taxon>
        <taxon>Autobranchia</taxon>
        <taxon>Pteriomorphia</taxon>
        <taxon>Mytilida</taxon>
        <taxon>Mytiloidea</taxon>
        <taxon>Mytilidae</taxon>
        <taxon>Mytilinae</taxon>
        <taxon>Mytilus</taxon>
    </lineage>
</organism>
<gene>
    <name evidence="2" type="ORF">MCOR_50101</name>
</gene>
<evidence type="ECO:0000313" key="3">
    <source>
        <dbReference type="Proteomes" id="UP000507470"/>
    </source>
</evidence>
<keyword evidence="3" id="KW-1185">Reference proteome</keyword>
<dbReference type="EMBL" id="CACVKT020008775">
    <property type="protein sequence ID" value="CAC5417609.1"/>
    <property type="molecule type" value="Genomic_DNA"/>
</dbReference>
<name>A0A6J8E9X5_MYTCO</name>
<accession>A0A6J8E9X5</accession>
<feature type="region of interest" description="Disordered" evidence="1">
    <location>
        <begin position="1"/>
        <end position="27"/>
    </location>
</feature>
<proteinExistence type="predicted"/>
<dbReference type="Proteomes" id="UP000507470">
    <property type="component" value="Unassembled WGS sequence"/>
</dbReference>
<sequence length="254" mass="29488">MSTKKNRRFKARDKKRKIANNKEKRKRYNICRQHRRRQYKHAEKVQKAMKYVEIFTKEKLCNAEILVLAKGLKFIPSPRLQNAKKTLINDFNELARKMRCKYHFDDGKAIVDEVVIIKAGKLPQKEESPLATATFLTNAKSRTKSAFKKNERSYSDIEINTKQCAFCHEIGHTPVNSTTVTTANARMNIVKSKRLCFNCLCYLKFADCKSKRYCRNCNKRHDTSICSKDEKSEKSNKPPAKETGNMVLNSPLTQ</sequence>